<dbReference type="EMBL" id="BART01012097">
    <property type="protein sequence ID" value="GAG76918.1"/>
    <property type="molecule type" value="Genomic_DNA"/>
</dbReference>
<proteinExistence type="predicted"/>
<feature type="transmembrane region" description="Helical" evidence="1">
    <location>
        <begin position="77"/>
        <end position="94"/>
    </location>
</feature>
<sequence>TSFGAMAAISSQYYANQSAELELGYQSDLSALDLKLQNEVITQEEYDAAKEKLDEEFKEKKNALGKKVFEAEKRNKILGVFSDAASAIMGWWAAASKLGPFAGPIFAWGMTALTTALSGIQIGLIAKQQFVPAMAEGGTTSGLTRVNERGGEILNLPGGTVVIPNDISREIAKAGGSSEPVINISFAGAKISNDMDLDYVTDVVIKKLGREMRLSV</sequence>
<gene>
    <name evidence="2" type="ORF">S01H4_25428</name>
</gene>
<feature type="transmembrane region" description="Helical" evidence="1">
    <location>
        <begin position="106"/>
        <end position="126"/>
    </location>
</feature>
<accession>X1AXP1</accession>
<reference evidence="2" key="1">
    <citation type="journal article" date="2014" name="Front. Microbiol.">
        <title>High frequency of phylogenetically diverse reductive dehalogenase-homologous genes in deep subseafloor sedimentary metagenomes.</title>
        <authorList>
            <person name="Kawai M."/>
            <person name="Futagami T."/>
            <person name="Toyoda A."/>
            <person name="Takaki Y."/>
            <person name="Nishi S."/>
            <person name="Hori S."/>
            <person name="Arai W."/>
            <person name="Tsubouchi T."/>
            <person name="Morono Y."/>
            <person name="Uchiyama I."/>
            <person name="Ito T."/>
            <person name="Fujiyama A."/>
            <person name="Inagaki F."/>
            <person name="Takami H."/>
        </authorList>
    </citation>
    <scope>NUCLEOTIDE SEQUENCE</scope>
    <source>
        <strain evidence="2">Expedition CK06-06</strain>
    </source>
</reference>
<protein>
    <submittedName>
        <fullName evidence="2">Uncharacterized protein</fullName>
    </submittedName>
</protein>
<dbReference type="AlphaFoldDB" id="X1AXP1"/>
<name>X1AXP1_9ZZZZ</name>
<organism evidence="2">
    <name type="scientific">marine sediment metagenome</name>
    <dbReference type="NCBI Taxonomy" id="412755"/>
    <lineage>
        <taxon>unclassified sequences</taxon>
        <taxon>metagenomes</taxon>
        <taxon>ecological metagenomes</taxon>
    </lineage>
</organism>
<feature type="non-terminal residue" evidence="2">
    <location>
        <position position="1"/>
    </location>
</feature>
<keyword evidence="1" id="KW-0472">Membrane</keyword>
<keyword evidence="1" id="KW-0812">Transmembrane</keyword>
<evidence type="ECO:0000313" key="2">
    <source>
        <dbReference type="EMBL" id="GAG76918.1"/>
    </source>
</evidence>
<keyword evidence="1" id="KW-1133">Transmembrane helix</keyword>
<comment type="caution">
    <text evidence="2">The sequence shown here is derived from an EMBL/GenBank/DDBJ whole genome shotgun (WGS) entry which is preliminary data.</text>
</comment>
<evidence type="ECO:0000256" key="1">
    <source>
        <dbReference type="SAM" id="Phobius"/>
    </source>
</evidence>